<dbReference type="PROSITE" id="PS50883">
    <property type="entry name" value="EAL"/>
    <property type="match status" value="1"/>
</dbReference>
<proteinExistence type="predicted"/>
<dbReference type="InterPro" id="IPR050706">
    <property type="entry name" value="Cyclic-di-GMP_PDE-like"/>
</dbReference>
<dbReference type="SUPFAM" id="SSF141868">
    <property type="entry name" value="EAL domain-like"/>
    <property type="match status" value="1"/>
</dbReference>
<evidence type="ECO:0000313" key="3">
    <source>
        <dbReference type="Proteomes" id="UP000253834"/>
    </source>
</evidence>
<feature type="domain" description="EAL" evidence="1">
    <location>
        <begin position="1"/>
        <end position="75"/>
    </location>
</feature>
<protein>
    <recommendedName>
        <fullName evidence="1">EAL domain-containing protein</fullName>
    </recommendedName>
</protein>
<accession>A0AA86IHY3</accession>
<organism evidence="2 3">
    <name type="scientific">Priestia megaterium</name>
    <name type="common">Bacillus megaterium</name>
    <dbReference type="NCBI Taxonomy" id="1404"/>
    <lineage>
        <taxon>Bacteria</taxon>
        <taxon>Bacillati</taxon>
        <taxon>Bacillota</taxon>
        <taxon>Bacilli</taxon>
        <taxon>Bacillales</taxon>
        <taxon>Bacillaceae</taxon>
        <taxon>Priestia</taxon>
    </lineage>
</organism>
<dbReference type="InterPro" id="IPR001633">
    <property type="entry name" value="EAL_dom"/>
</dbReference>
<dbReference type="PANTHER" id="PTHR33121">
    <property type="entry name" value="CYCLIC DI-GMP PHOSPHODIESTERASE PDEF"/>
    <property type="match status" value="1"/>
</dbReference>
<dbReference type="InterPro" id="IPR035919">
    <property type="entry name" value="EAL_sf"/>
</dbReference>
<name>A0AA86IHY3_PRIMG</name>
<sequence length="75" mass="8572">MKDMSFSVRIIALLIRNIIQACFLKSCGARYFDLTAEGIENEEQLQFVTEQGCHIGQGYIFDKPLSPEEMSRLLN</sequence>
<dbReference type="Gene3D" id="3.20.20.450">
    <property type="entry name" value="EAL domain"/>
    <property type="match status" value="1"/>
</dbReference>
<dbReference type="GO" id="GO:0071111">
    <property type="term" value="F:cyclic-guanylate-specific phosphodiesterase activity"/>
    <property type="evidence" value="ECO:0007669"/>
    <property type="project" value="InterPro"/>
</dbReference>
<dbReference type="PANTHER" id="PTHR33121:SF70">
    <property type="entry name" value="SIGNALING PROTEIN YKOW"/>
    <property type="match status" value="1"/>
</dbReference>
<dbReference type="AlphaFoldDB" id="A0AA86IHY3"/>
<evidence type="ECO:0000259" key="1">
    <source>
        <dbReference type="PROSITE" id="PS50883"/>
    </source>
</evidence>
<gene>
    <name evidence="2" type="ORF">CIB87_17580</name>
</gene>
<dbReference type="Proteomes" id="UP000253834">
    <property type="component" value="Chromosome"/>
</dbReference>
<reference evidence="2 3" key="1">
    <citation type="submission" date="2017-07" db="EMBL/GenBank/DDBJ databases">
        <title>Isolation and development of strain Bacillus megaterium SR7 for enhanced growth and metabolite production under supercritical carbon dioxide.</title>
        <authorList>
            <person name="Freedman A.J.E."/>
            <person name="Peet K.C."/>
            <person name="Boock J.T."/>
            <person name="Penn K."/>
            <person name="Prather K.L.J."/>
            <person name="Thompson J.R."/>
        </authorList>
    </citation>
    <scope>NUCLEOTIDE SEQUENCE [LARGE SCALE GENOMIC DNA]</scope>
    <source>
        <strain evidence="2 3">SR7</strain>
    </source>
</reference>
<dbReference type="EMBL" id="CP022674">
    <property type="protein sequence ID" value="AXI30742.1"/>
    <property type="molecule type" value="Genomic_DNA"/>
</dbReference>
<evidence type="ECO:0000313" key="2">
    <source>
        <dbReference type="EMBL" id="AXI30742.1"/>
    </source>
</evidence>